<comment type="caution">
    <text evidence="6">The sequence shown here is derived from an EMBL/GenBank/DDBJ whole genome shotgun (WGS) entry which is preliminary data.</text>
</comment>
<dbReference type="CDD" id="cd10917">
    <property type="entry name" value="CE4_NodB_like_6s_7s"/>
    <property type="match status" value="1"/>
</dbReference>
<organism evidence="6 7">
    <name type="scientific">Paenibacillus lutrae</name>
    <dbReference type="NCBI Taxonomy" id="2078573"/>
    <lineage>
        <taxon>Bacteria</taxon>
        <taxon>Bacillati</taxon>
        <taxon>Bacillota</taxon>
        <taxon>Bacilli</taxon>
        <taxon>Bacillales</taxon>
        <taxon>Paenibacillaceae</taxon>
        <taxon>Paenibacillus</taxon>
    </lineage>
</organism>
<dbReference type="PANTHER" id="PTHR10587:SF133">
    <property type="entry name" value="CHITIN DEACETYLASE 1-RELATED"/>
    <property type="match status" value="1"/>
</dbReference>
<dbReference type="AlphaFoldDB" id="A0A7X3FI32"/>
<name>A0A7X3FI32_9BACL</name>
<reference evidence="6 7" key="1">
    <citation type="journal article" date="2019" name="Microorganisms">
        <title>Paenibacillus lutrae sp. nov., A Chitinolytic Species Isolated from A River Otter in Castril Natural Park, Granada, Spain.</title>
        <authorList>
            <person name="Rodriguez M."/>
            <person name="Reina J.C."/>
            <person name="Bejar V."/>
            <person name="Llamas I."/>
        </authorList>
    </citation>
    <scope>NUCLEOTIDE SEQUENCE [LARGE SCALE GENOMIC DNA]</scope>
    <source>
        <strain evidence="6 7">N10</strain>
    </source>
</reference>
<keyword evidence="2" id="KW-0378">Hydrolase</keyword>
<feature type="compositionally biased region" description="Polar residues" evidence="3">
    <location>
        <begin position="28"/>
        <end position="42"/>
    </location>
</feature>
<dbReference type="Gene3D" id="3.20.20.370">
    <property type="entry name" value="Glycoside hydrolase/deacetylase"/>
    <property type="match status" value="1"/>
</dbReference>
<keyword evidence="7" id="KW-1185">Reference proteome</keyword>
<keyword evidence="1" id="KW-0479">Metal-binding</keyword>
<dbReference type="PANTHER" id="PTHR10587">
    <property type="entry name" value="GLYCOSYL TRANSFERASE-RELATED"/>
    <property type="match status" value="1"/>
</dbReference>
<sequence>MTLTNIVRTTGIALTLSLALTACGPGTESKTAGTKPSANQVEPGTPSPAPASSAAPQSPAPSPSANAQQATPAPSTEASQKTKYRINSNYDVVPVDASGEKKVVLLTFDDGPKEKAMLESMLGTLDKHKAKAIFFMNGTRIKQHPELAKLIHDRGQALGNHSWDHVDLKKENPDNLEHQIGDVVQILEEMTGSKPRFFRPPYGSGNDAVKAKAKAHQLIYMTWSNGSMDWEMSAKKNDPDKIVANVLEQLHPGSNILMHELPWTAEALDKLLTELEKKGYTFVDPAQITAES</sequence>
<evidence type="ECO:0000256" key="1">
    <source>
        <dbReference type="ARBA" id="ARBA00022723"/>
    </source>
</evidence>
<dbReference type="EMBL" id="RHLK01000005">
    <property type="protein sequence ID" value="MVP00073.1"/>
    <property type="molecule type" value="Genomic_DNA"/>
</dbReference>
<dbReference type="Pfam" id="PF01522">
    <property type="entry name" value="Polysacc_deac_1"/>
    <property type="match status" value="1"/>
</dbReference>
<dbReference type="GO" id="GO:0005975">
    <property type="term" value="P:carbohydrate metabolic process"/>
    <property type="evidence" value="ECO:0007669"/>
    <property type="project" value="InterPro"/>
</dbReference>
<dbReference type="PROSITE" id="PS51677">
    <property type="entry name" value="NODB"/>
    <property type="match status" value="1"/>
</dbReference>
<evidence type="ECO:0000313" key="6">
    <source>
        <dbReference type="EMBL" id="MVP00073.1"/>
    </source>
</evidence>
<feature type="compositionally biased region" description="Low complexity" evidence="3">
    <location>
        <begin position="50"/>
        <end position="76"/>
    </location>
</feature>
<dbReference type="GO" id="GO:0016810">
    <property type="term" value="F:hydrolase activity, acting on carbon-nitrogen (but not peptide) bonds"/>
    <property type="evidence" value="ECO:0007669"/>
    <property type="project" value="InterPro"/>
</dbReference>
<dbReference type="OrthoDB" id="9806342at2"/>
<accession>A0A7X3FI32</accession>
<dbReference type="InterPro" id="IPR011330">
    <property type="entry name" value="Glyco_hydro/deAcase_b/a-brl"/>
</dbReference>
<dbReference type="InterPro" id="IPR002509">
    <property type="entry name" value="NODB_dom"/>
</dbReference>
<protein>
    <submittedName>
        <fullName evidence="6">Polysaccharide deacetylase family protein</fullName>
    </submittedName>
</protein>
<evidence type="ECO:0000256" key="3">
    <source>
        <dbReference type="SAM" id="MobiDB-lite"/>
    </source>
</evidence>
<keyword evidence="4" id="KW-0732">Signal</keyword>
<feature type="region of interest" description="Disordered" evidence="3">
    <location>
        <begin position="25"/>
        <end position="83"/>
    </location>
</feature>
<dbReference type="GO" id="GO:0016020">
    <property type="term" value="C:membrane"/>
    <property type="evidence" value="ECO:0007669"/>
    <property type="project" value="TreeGrafter"/>
</dbReference>
<evidence type="ECO:0000256" key="4">
    <source>
        <dbReference type="SAM" id="SignalP"/>
    </source>
</evidence>
<dbReference type="InterPro" id="IPR050248">
    <property type="entry name" value="Polysacc_deacetylase_ArnD"/>
</dbReference>
<evidence type="ECO:0000313" key="7">
    <source>
        <dbReference type="Proteomes" id="UP000490800"/>
    </source>
</evidence>
<feature type="signal peptide" evidence="4">
    <location>
        <begin position="1"/>
        <end position="22"/>
    </location>
</feature>
<proteinExistence type="predicted"/>
<feature type="domain" description="NodB homology" evidence="5">
    <location>
        <begin position="102"/>
        <end position="283"/>
    </location>
</feature>
<dbReference type="SUPFAM" id="SSF88713">
    <property type="entry name" value="Glycoside hydrolase/deacetylase"/>
    <property type="match status" value="1"/>
</dbReference>
<dbReference type="Proteomes" id="UP000490800">
    <property type="component" value="Unassembled WGS sequence"/>
</dbReference>
<evidence type="ECO:0000259" key="5">
    <source>
        <dbReference type="PROSITE" id="PS51677"/>
    </source>
</evidence>
<dbReference type="GO" id="GO:0046872">
    <property type="term" value="F:metal ion binding"/>
    <property type="evidence" value="ECO:0007669"/>
    <property type="project" value="UniProtKB-KW"/>
</dbReference>
<evidence type="ECO:0000256" key="2">
    <source>
        <dbReference type="ARBA" id="ARBA00022801"/>
    </source>
</evidence>
<feature type="chain" id="PRO_5039413054" evidence="4">
    <location>
        <begin position="23"/>
        <end position="292"/>
    </location>
</feature>
<dbReference type="RefSeq" id="WP_157335528.1">
    <property type="nucleotide sequence ID" value="NZ_RHLK01000005.1"/>
</dbReference>
<gene>
    <name evidence="6" type="ORF">EDM21_11180</name>
</gene>